<accession>A0AAU9TZ48</accession>
<feature type="domain" description="CBM39" evidence="6">
    <location>
        <begin position="22"/>
        <end position="119"/>
    </location>
</feature>
<keyword evidence="8" id="KW-1185">Reference proteome</keyword>
<dbReference type="InterPro" id="IPR050546">
    <property type="entry name" value="Glycosyl_Hydrlase_16"/>
</dbReference>
<evidence type="ECO:0000313" key="8">
    <source>
        <dbReference type="Proteomes" id="UP001153954"/>
    </source>
</evidence>
<keyword evidence="2" id="KW-0399">Innate immunity</keyword>
<dbReference type="InterPro" id="IPR043030">
    <property type="entry name" value="BGBP_N_sf"/>
</dbReference>
<feature type="signal peptide" evidence="4">
    <location>
        <begin position="1"/>
        <end position="19"/>
    </location>
</feature>
<dbReference type="GO" id="GO:0005975">
    <property type="term" value="P:carbohydrate metabolic process"/>
    <property type="evidence" value="ECO:0007669"/>
    <property type="project" value="InterPro"/>
</dbReference>
<dbReference type="GO" id="GO:0045087">
    <property type="term" value="P:innate immune response"/>
    <property type="evidence" value="ECO:0007669"/>
    <property type="project" value="UniProtKB-KW"/>
</dbReference>
<dbReference type="EMBL" id="CAKOGL010000010">
    <property type="protein sequence ID" value="CAH2090810.1"/>
    <property type="molecule type" value="Genomic_DNA"/>
</dbReference>
<keyword evidence="4" id="KW-0732">Signal</keyword>
<dbReference type="PANTHER" id="PTHR10963">
    <property type="entry name" value="GLYCOSYL HYDROLASE-RELATED"/>
    <property type="match status" value="1"/>
</dbReference>
<dbReference type="InterPro" id="IPR013320">
    <property type="entry name" value="ConA-like_dom_sf"/>
</dbReference>
<dbReference type="Gene3D" id="2.60.120.200">
    <property type="match status" value="1"/>
</dbReference>
<evidence type="ECO:0000256" key="4">
    <source>
        <dbReference type="SAM" id="SignalP"/>
    </source>
</evidence>
<reference evidence="7" key="1">
    <citation type="submission" date="2022-03" db="EMBL/GenBank/DDBJ databases">
        <authorList>
            <person name="Tunstrom K."/>
        </authorList>
    </citation>
    <scope>NUCLEOTIDE SEQUENCE</scope>
</reference>
<comment type="caution">
    <text evidence="7">The sequence shown here is derived from an EMBL/GenBank/DDBJ whole genome shotgun (WGS) entry which is preliminary data.</text>
</comment>
<dbReference type="Pfam" id="PF15886">
    <property type="entry name" value="CBM39"/>
    <property type="match status" value="1"/>
</dbReference>
<comment type="similarity">
    <text evidence="1">Belongs to the insect beta-1,3-glucan binding protein family.</text>
</comment>
<name>A0AAU9TZ48_EUPED</name>
<dbReference type="InterPro" id="IPR031756">
    <property type="entry name" value="BGBP_N"/>
</dbReference>
<organism evidence="7 8">
    <name type="scientific">Euphydryas editha</name>
    <name type="common">Edith's checkerspot</name>
    <dbReference type="NCBI Taxonomy" id="104508"/>
    <lineage>
        <taxon>Eukaryota</taxon>
        <taxon>Metazoa</taxon>
        <taxon>Ecdysozoa</taxon>
        <taxon>Arthropoda</taxon>
        <taxon>Hexapoda</taxon>
        <taxon>Insecta</taxon>
        <taxon>Pterygota</taxon>
        <taxon>Neoptera</taxon>
        <taxon>Endopterygota</taxon>
        <taxon>Lepidoptera</taxon>
        <taxon>Glossata</taxon>
        <taxon>Ditrysia</taxon>
        <taxon>Papilionoidea</taxon>
        <taxon>Nymphalidae</taxon>
        <taxon>Nymphalinae</taxon>
        <taxon>Euphydryas</taxon>
    </lineage>
</organism>
<evidence type="ECO:0000256" key="2">
    <source>
        <dbReference type="ARBA" id="ARBA00022588"/>
    </source>
</evidence>
<evidence type="ECO:0000313" key="7">
    <source>
        <dbReference type="EMBL" id="CAH2090810.1"/>
    </source>
</evidence>
<gene>
    <name evidence="7" type="ORF">EEDITHA_LOCUS6734</name>
</gene>
<sequence length="400" mass="46265">MRGKIIFLSIITYMCSIKAQDSNSKTVKLEALVPRGIRVTMRDDDYSLFEFIGTLRRGAETKLLQSYYMPRAKNGLWIFTDRNYELRLGDNINYTIYFVKHDSNHELKGIWHVSEFVNDEEMLTCEISETNTLCSKKFVRALSSSAKSSMILSNWSGIRRRCFHRGLCTGEPNTRECKQTSSGYQILPPVVSGKITTRNLFSFKYGRIDVRAKLPAGDWLIPGTILSSATQNIFKSIWNLSLTSMVDDHELYGGPIACEKEPCTSTFLKKFKKQSGQWNKHFHIFTLIWKPDGFQVLVDDEDYGDIKPYYGMAKDIFNIEDIPHVAVWQRGTPMTPFDQLFYISLGVRVGGINDFADTPEKPWMNNNTKAMFKFWKNSYFWKKSWVSPELIVDYVRVYSL</sequence>
<dbReference type="AlphaFoldDB" id="A0AAU9TZ48"/>
<dbReference type="GO" id="GO:0030246">
    <property type="term" value="F:carbohydrate binding"/>
    <property type="evidence" value="ECO:0007669"/>
    <property type="project" value="InterPro"/>
</dbReference>
<evidence type="ECO:0000259" key="5">
    <source>
        <dbReference type="PROSITE" id="PS51762"/>
    </source>
</evidence>
<proteinExistence type="inferred from homology"/>
<feature type="domain" description="GH16" evidence="5">
    <location>
        <begin position="153"/>
        <end position="400"/>
    </location>
</feature>
<evidence type="ECO:0000256" key="3">
    <source>
        <dbReference type="ARBA" id="ARBA00022859"/>
    </source>
</evidence>
<protein>
    <submittedName>
        <fullName evidence="7">Uncharacterized protein</fullName>
    </submittedName>
</protein>
<dbReference type="Proteomes" id="UP001153954">
    <property type="component" value="Unassembled WGS sequence"/>
</dbReference>
<feature type="chain" id="PRO_5043661787" evidence="4">
    <location>
        <begin position="20"/>
        <end position="400"/>
    </location>
</feature>
<dbReference type="Gene3D" id="2.60.40.2140">
    <property type="entry name" value="Beta-1,3-glucan-recognition protein, N-terminal domain"/>
    <property type="match status" value="1"/>
</dbReference>
<evidence type="ECO:0000256" key="1">
    <source>
        <dbReference type="ARBA" id="ARBA00008781"/>
    </source>
</evidence>
<evidence type="ECO:0000259" key="6">
    <source>
        <dbReference type="PROSITE" id="PS51969"/>
    </source>
</evidence>
<dbReference type="PROSITE" id="PS51762">
    <property type="entry name" value="GH16_2"/>
    <property type="match status" value="1"/>
</dbReference>
<dbReference type="PANTHER" id="PTHR10963:SF60">
    <property type="entry name" value="GRAM-NEGATIVE BACTERIA-BINDING PROTEIN 1-RELATED"/>
    <property type="match status" value="1"/>
</dbReference>
<dbReference type="PROSITE" id="PS51969">
    <property type="entry name" value="CBM39"/>
    <property type="match status" value="1"/>
</dbReference>
<keyword evidence="3" id="KW-0391">Immunity</keyword>
<dbReference type="SUPFAM" id="SSF49899">
    <property type="entry name" value="Concanavalin A-like lectins/glucanases"/>
    <property type="match status" value="1"/>
</dbReference>
<dbReference type="GO" id="GO:0004553">
    <property type="term" value="F:hydrolase activity, hydrolyzing O-glycosyl compounds"/>
    <property type="evidence" value="ECO:0007669"/>
    <property type="project" value="InterPro"/>
</dbReference>
<dbReference type="InterPro" id="IPR000757">
    <property type="entry name" value="Beta-glucanase-like"/>
</dbReference>